<dbReference type="Gene3D" id="1.10.390.10">
    <property type="entry name" value="Neutral Protease Domain 2"/>
    <property type="match status" value="1"/>
</dbReference>
<evidence type="ECO:0000256" key="20">
    <source>
        <dbReference type="SAM" id="SignalP"/>
    </source>
</evidence>
<name>A0ABD0LET4_9CAEN</name>
<dbReference type="InterPro" id="IPR034016">
    <property type="entry name" value="M1_APN-typ"/>
</dbReference>
<dbReference type="AlphaFoldDB" id="A0ABD0LET4"/>
<dbReference type="FunFam" id="2.60.40.1910:FF:000006">
    <property type="entry name" value="Aminopeptidase"/>
    <property type="match status" value="1"/>
</dbReference>
<comment type="subcellular location">
    <subcellularLocation>
        <location evidence="1">Cell membrane</location>
    </subcellularLocation>
    <subcellularLocation>
        <location evidence="2">Membrane</location>
        <topology evidence="2">Single-pass type II membrane protein</topology>
    </subcellularLocation>
</comment>
<dbReference type="PROSITE" id="PS51257">
    <property type="entry name" value="PROKAR_LIPOPROTEIN"/>
    <property type="match status" value="1"/>
</dbReference>
<dbReference type="GO" id="GO:0008237">
    <property type="term" value="F:metallopeptidase activity"/>
    <property type="evidence" value="ECO:0007669"/>
    <property type="project" value="UniProtKB-KW"/>
</dbReference>
<comment type="similarity">
    <text evidence="3 19">Belongs to the peptidase M1 family.</text>
</comment>
<sequence>MNISKLQHLLLFLGSSCQSEVTTTPAPTKKRVTDVRLPLSLDPVYYDVELQPFMYGGNPGAFSFRGFVRIVLKCLTATDNVTLHINKLNIANDTIRFSAESPTSSDPVYTSWTEDKVRQFMIVHLDRAMTAGQNYVLQMNFTGPLTDDLHGLYLSSYPRGNQTVYLASTQFQPTDARKAFPCFDEPAIKSHFNITLIRPSHLTSLSNTPIRDSSRTWSEGGIDWVADVYETTPKMSTYLLAFVVSDFVSLSATTANNVTYRVWARPESISQAQYALDVGVEVLTYFENYYQIPYPLPKQDMIAIPDFAAGAMENWGLITYRETAMLYQPGVSSEGDKQRVAVVVSHELAHQWFGDLVTPSWWDDLWLNEGFASYMEYVGVDVVHPDWKMFDQYIIEDVQDVFDFDSLVTSHPVYVPVSHPDEINEIFDRISYAKGASIIGMMKHFLGEQTFKTGLTNYLNQRSYDAAFHDDLWTAMTAQAQRDGKNLDVKAIMDTWTLQMNFPYVTVTREGADSIKVTQARFLRDPNAVDTGKYKSPFGYKWDIPITFTSSRELKFDKTDADVSWLWRSSPERVIPAEGLLPPEGDTDGWVLANVKQHGYYRVNYEESNWRALCKQLATDHTVIPQVNRAQIMNDAWNLARGDYLSMDIALLTVEYLHQEMDYIPWHEAQKELDFVDKMLSRTALYGDFQKFMLSKVQGPFRAIGMNNTGASHLQSYLRSILAYIACQYDDPDCVGNSTALFKQWMDQPDTNPIDAGLKATVYCTAIRVGGVEEWDFAYQQYKMADVAAEKARLQRSLACSQKIWILGRYLNLALTPSEIRKQDALKVIQSISLNTLGRGLAWDLFRGKWDTIRSEYGQSFFSFTSLIGTLTKSFNTEFQLQQLQEFMRTHPNQGSGTRAFQQAVEKTRSNIAWMKQHYNTLADWLERQNP</sequence>
<keyword evidence="11" id="KW-1133">Transmembrane helix</keyword>
<evidence type="ECO:0000313" key="25">
    <source>
        <dbReference type="Proteomes" id="UP001519460"/>
    </source>
</evidence>
<evidence type="ECO:0000256" key="14">
    <source>
        <dbReference type="ARBA" id="ARBA00023157"/>
    </source>
</evidence>
<keyword evidence="13" id="KW-0472">Membrane</keyword>
<dbReference type="Pfam" id="PF11838">
    <property type="entry name" value="ERAP1_C"/>
    <property type="match status" value="1"/>
</dbReference>
<keyword evidence="9 17" id="KW-0862">Zinc</keyword>
<dbReference type="FunFam" id="1.10.390.10:FF:000016">
    <property type="entry name" value="Glutamyl aminopeptidase"/>
    <property type="match status" value="1"/>
</dbReference>
<keyword evidence="10" id="KW-0735">Signal-anchor</keyword>
<keyword evidence="19" id="KW-0031">Aminopeptidase</keyword>
<organism evidence="24 25">
    <name type="scientific">Batillaria attramentaria</name>
    <dbReference type="NCBI Taxonomy" id="370345"/>
    <lineage>
        <taxon>Eukaryota</taxon>
        <taxon>Metazoa</taxon>
        <taxon>Spiralia</taxon>
        <taxon>Lophotrochozoa</taxon>
        <taxon>Mollusca</taxon>
        <taxon>Gastropoda</taxon>
        <taxon>Caenogastropoda</taxon>
        <taxon>Sorbeoconcha</taxon>
        <taxon>Cerithioidea</taxon>
        <taxon>Batillariidae</taxon>
        <taxon>Batillaria</taxon>
    </lineage>
</organism>
<dbReference type="SUPFAM" id="SSF63737">
    <property type="entry name" value="Leukotriene A4 hydrolase N-terminal domain"/>
    <property type="match status" value="1"/>
</dbReference>
<dbReference type="InterPro" id="IPR027268">
    <property type="entry name" value="Peptidase_M4/M1_CTD_sf"/>
</dbReference>
<dbReference type="PANTHER" id="PTHR11533:SF294">
    <property type="entry name" value="THYROTROPIN-RELEASING HORMONE-DEGRADING ECTOENZYME"/>
    <property type="match status" value="1"/>
</dbReference>
<feature type="domain" description="ERAP1-like C-terminal" evidence="22">
    <location>
        <begin position="590"/>
        <end position="909"/>
    </location>
</feature>
<dbReference type="PRINTS" id="PR00756">
    <property type="entry name" value="ALADIPTASE"/>
</dbReference>
<keyword evidence="15" id="KW-0325">Glycoprotein</keyword>
<evidence type="ECO:0000256" key="9">
    <source>
        <dbReference type="ARBA" id="ARBA00022833"/>
    </source>
</evidence>
<dbReference type="GO" id="GO:0005886">
    <property type="term" value="C:plasma membrane"/>
    <property type="evidence" value="ECO:0007669"/>
    <property type="project" value="UniProtKB-SubCell"/>
</dbReference>
<dbReference type="InterPro" id="IPR001930">
    <property type="entry name" value="Peptidase_M1"/>
</dbReference>
<feature type="chain" id="PRO_5044772304" description="Aminopeptidase" evidence="20">
    <location>
        <begin position="20"/>
        <end position="931"/>
    </location>
</feature>
<dbReference type="CDD" id="cd09601">
    <property type="entry name" value="M1_APN-Q_like"/>
    <property type="match status" value="1"/>
</dbReference>
<evidence type="ECO:0000256" key="18">
    <source>
        <dbReference type="PIRSR" id="PIRSR634016-4"/>
    </source>
</evidence>
<evidence type="ECO:0000256" key="11">
    <source>
        <dbReference type="ARBA" id="ARBA00022989"/>
    </source>
</evidence>
<evidence type="ECO:0000256" key="3">
    <source>
        <dbReference type="ARBA" id="ARBA00010136"/>
    </source>
</evidence>
<dbReference type="Proteomes" id="UP001519460">
    <property type="component" value="Unassembled WGS sequence"/>
</dbReference>
<evidence type="ECO:0000256" key="10">
    <source>
        <dbReference type="ARBA" id="ARBA00022968"/>
    </source>
</evidence>
<feature type="binding site" evidence="17">
    <location>
        <position position="369"/>
    </location>
    <ligand>
        <name>Zn(2+)</name>
        <dbReference type="ChEBI" id="CHEBI:29105"/>
        <note>catalytic</note>
    </ligand>
</feature>
<evidence type="ECO:0000256" key="17">
    <source>
        <dbReference type="PIRSR" id="PIRSR634016-3"/>
    </source>
</evidence>
<evidence type="ECO:0000256" key="5">
    <source>
        <dbReference type="ARBA" id="ARBA00022670"/>
    </source>
</evidence>
<keyword evidence="12 19" id="KW-0482">Metalloprotease</keyword>
<dbReference type="InterPro" id="IPR024571">
    <property type="entry name" value="ERAP1-like_C_dom"/>
</dbReference>
<dbReference type="EMBL" id="JACVVK020000055">
    <property type="protein sequence ID" value="KAK7497860.1"/>
    <property type="molecule type" value="Genomic_DNA"/>
</dbReference>
<dbReference type="Gene3D" id="2.60.40.1910">
    <property type="match status" value="1"/>
</dbReference>
<evidence type="ECO:0000256" key="4">
    <source>
        <dbReference type="ARBA" id="ARBA00022475"/>
    </source>
</evidence>
<evidence type="ECO:0000259" key="21">
    <source>
        <dbReference type="Pfam" id="PF01433"/>
    </source>
</evidence>
<dbReference type="FunFam" id="1.25.50.20:FF:000001">
    <property type="entry name" value="Aminopeptidase"/>
    <property type="match status" value="1"/>
</dbReference>
<dbReference type="Gene3D" id="2.60.40.1730">
    <property type="entry name" value="tricorn interacting facor f3 domain"/>
    <property type="match status" value="1"/>
</dbReference>
<keyword evidence="14" id="KW-1015">Disulfide bond</keyword>
<dbReference type="InterPro" id="IPR045357">
    <property type="entry name" value="Aminopeptidase_N-like_N"/>
</dbReference>
<keyword evidence="5 19" id="KW-0645">Protease</keyword>
<feature type="domain" description="Peptidase M1 membrane alanine aminopeptidase" evidence="21">
    <location>
        <begin position="274"/>
        <end position="496"/>
    </location>
</feature>
<dbReference type="GO" id="GO:0004177">
    <property type="term" value="F:aminopeptidase activity"/>
    <property type="evidence" value="ECO:0007669"/>
    <property type="project" value="UniProtKB-KW"/>
</dbReference>
<comment type="caution">
    <text evidence="24">The sequence shown here is derived from an EMBL/GenBank/DDBJ whole genome shotgun (WGS) entry which is preliminary data.</text>
</comment>
<feature type="domain" description="Aminopeptidase N-like N-terminal" evidence="23">
    <location>
        <begin position="43"/>
        <end position="239"/>
    </location>
</feature>
<evidence type="ECO:0000256" key="2">
    <source>
        <dbReference type="ARBA" id="ARBA00004606"/>
    </source>
</evidence>
<evidence type="ECO:0000256" key="12">
    <source>
        <dbReference type="ARBA" id="ARBA00023049"/>
    </source>
</evidence>
<evidence type="ECO:0000259" key="22">
    <source>
        <dbReference type="Pfam" id="PF11838"/>
    </source>
</evidence>
<feature type="signal peptide" evidence="20">
    <location>
        <begin position="1"/>
        <end position="19"/>
    </location>
</feature>
<keyword evidence="20" id="KW-0732">Signal</keyword>
<evidence type="ECO:0000256" key="8">
    <source>
        <dbReference type="ARBA" id="ARBA00022801"/>
    </source>
</evidence>
<evidence type="ECO:0000256" key="13">
    <source>
        <dbReference type="ARBA" id="ARBA00023136"/>
    </source>
</evidence>
<evidence type="ECO:0000259" key="23">
    <source>
        <dbReference type="Pfam" id="PF17900"/>
    </source>
</evidence>
<keyword evidence="6" id="KW-0812">Transmembrane</keyword>
<feature type="binding site" evidence="17">
    <location>
        <position position="346"/>
    </location>
    <ligand>
        <name>Zn(2+)</name>
        <dbReference type="ChEBI" id="CHEBI:29105"/>
        <note>catalytic</note>
    </ligand>
</feature>
<dbReference type="InterPro" id="IPR042097">
    <property type="entry name" value="Aminopeptidase_N-like_N_sf"/>
</dbReference>
<proteinExistence type="inferred from homology"/>
<dbReference type="Pfam" id="PF01433">
    <property type="entry name" value="Peptidase_M1"/>
    <property type="match status" value="1"/>
</dbReference>
<dbReference type="InterPro" id="IPR050344">
    <property type="entry name" value="Peptidase_M1_aminopeptidases"/>
</dbReference>
<gene>
    <name evidence="24" type="ORF">BaRGS_00010994</name>
</gene>
<feature type="site" description="Transition state stabilizer" evidence="18">
    <location>
        <position position="432"/>
    </location>
</feature>
<keyword evidence="7 17" id="KW-0479">Metal-binding</keyword>
<accession>A0ABD0LET4</accession>
<dbReference type="Pfam" id="PF17900">
    <property type="entry name" value="Peptidase_M1_N"/>
    <property type="match status" value="1"/>
</dbReference>
<evidence type="ECO:0000256" key="7">
    <source>
        <dbReference type="ARBA" id="ARBA00022723"/>
    </source>
</evidence>
<dbReference type="GO" id="GO:0006508">
    <property type="term" value="P:proteolysis"/>
    <property type="evidence" value="ECO:0007669"/>
    <property type="project" value="UniProtKB-KW"/>
</dbReference>
<reference evidence="24 25" key="1">
    <citation type="journal article" date="2023" name="Sci. Data">
        <title>Genome assembly of the Korean intertidal mud-creeper Batillaria attramentaria.</title>
        <authorList>
            <person name="Patra A.K."/>
            <person name="Ho P.T."/>
            <person name="Jun S."/>
            <person name="Lee S.J."/>
            <person name="Kim Y."/>
            <person name="Won Y.J."/>
        </authorList>
    </citation>
    <scope>NUCLEOTIDE SEQUENCE [LARGE SCALE GENOMIC DNA]</scope>
    <source>
        <strain evidence="24">Wonlab-2016</strain>
    </source>
</reference>
<evidence type="ECO:0000256" key="16">
    <source>
        <dbReference type="PIRSR" id="PIRSR634016-1"/>
    </source>
</evidence>
<dbReference type="InterPro" id="IPR014782">
    <property type="entry name" value="Peptidase_M1_dom"/>
</dbReference>
<evidence type="ECO:0000256" key="19">
    <source>
        <dbReference type="RuleBase" id="RU364040"/>
    </source>
</evidence>
<evidence type="ECO:0000256" key="6">
    <source>
        <dbReference type="ARBA" id="ARBA00022692"/>
    </source>
</evidence>
<dbReference type="Gene3D" id="1.25.50.20">
    <property type="match status" value="1"/>
</dbReference>
<dbReference type="GO" id="GO:0008270">
    <property type="term" value="F:zinc ion binding"/>
    <property type="evidence" value="ECO:0007669"/>
    <property type="project" value="UniProtKB-UniRule"/>
</dbReference>
<evidence type="ECO:0000256" key="15">
    <source>
        <dbReference type="ARBA" id="ARBA00023180"/>
    </source>
</evidence>
<evidence type="ECO:0000256" key="1">
    <source>
        <dbReference type="ARBA" id="ARBA00004236"/>
    </source>
</evidence>
<keyword evidence="8 19" id="KW-0378">Hydrolase</keyword>
<keyword evidence="4" id="KW-1003">Cell membrane</keyword>
<keyword evidence="25" id="KW-1185">Reference proteome</keyword>
<comment type="cofactor">
    <cofactor evidence="17 19">
        <name>Zn(2+)</name>
        <dbReference type="ChEBI" id="CHEBI:29105"/>
    </cofactor>
    <text evidence="17 19">Binds 1 zinc ion per subunit.</text>
</comment>
<dbReference type="FunFam" id="2.60.40.1730:FF:000012">
    <property type="entry name" value="Aminopeptidase N"/>
    <property type="match status" value="1"/>
</dbReference>
<feature type="active site" description="Proton acceptor" evidence="16">
    <location>
        <position position="347"/>
    </location>
</feature>
<evidence type="ECO:0000313" key="24">
    <source>
        <dbReference type="EMBL" id="KAK7497860.1"/>
    </source>
</evidence>
<dbReference type="SUPFAM" id="SSF55486">
    <property type="entry name" value="Metalloproteases ('zincins'), catalytic domain"/>
    <property type="match status" value="1"/>
</dbReference>
<feature type="binding site" evidence="17">
    <location>
        <position position="350"/>
    </location>
    <ligand>
        <name>Zn(2+)</name>
        <dbReference type="ChEBI" id="CHEBI:29105"/>
        <note>catalytic</note>
    </ligand>
</feature>
<dbReference type="EC" id="3.4.11.-" evidence="19"/>
<protein>
    <recommendedName>
        <fullName evidence="19">Aminopeptidase</fullName>
        <ecNumber evidence="19">3.4.11.-</ecNumber>
    </recommendedName>
</protein>
<dbReference type="PANTHER" id="PTHR11533">
    <property type="entry name" value="PROTEASE M1 ZINC METALLOPROTEASE"/>
    <property type="match status" value="1"/>
</dbReference>